<dbReference type="InterPro" id="IPR056924">
    <property type="entry name" value="SH3_Tf2-1"/>
</dbReference>
<evidence type="ECO:0000313" key="19">
    <source>
        <dbReference type="EMBL" id="KAL1546909.1"/>
    </source>
</evidence>
<dbReference type="Pfam" id="PF24626">
    <property type="entry name" value="SH3_Tf2-1"/>
    <property type="match status" value="1"/>
</dbReference>
<dbReference type="Pfam" id="PF00078">
    <property type="entry name" value="RVT_1"/>
    <property type="match status" value="1"/>
</dbReference>
<dbReference type="InterPro" id="IPR021109">
    <property type="entry name" value="Peptidase_aspartic_dom_sf"/>
</dbReference>
<dbReference type="GO" id="GO:0015074">
    <property type="term" value="P:DNA integration"/>
    <property type="evidence" value="ECO:0007669"/>
    <property type="project" value="UniProtKB-KW"/>
</dbReference>
<dbReference type="EMBL" id="JBEAFC010000008">
    <property type="protein sequence ID" value="KAL1546909.1"/>
    <property type="molecule type" value="Genomic_DNA"/>
</dbReference>
<dbReference type="InterPro" id="IPR012337">
    <property type="entry name" value="RNaseH-like_sf"/>
</dbReference>
<dbReference type="InterPro" id="IPR036397">
    <property type="entry name" value="RNaseH_sf"/>
</dbReference>
<dbReference type="CDD" id="cd00303">
    <property type="entry name" value="retropepsin_like"/>
    <property type="match status" value="1"/>
</dbReference>
<dbReference type="Proteomes" id="UP001567538">
    <property type="component" value="Unassembled WGS sequence"/>
</dbReference>
<keyword evidence="20" id="KW-1185">Reference proteome</keyword>
<feature type="compositionally biased region" description="Polar residues" evidence="16">
    <location>
        <begin position="274"/>
        <end position="300"/>
    </location>
</feature>
<dbReference type="PROSITE" id="PS50878">
    <property type="entry name" value="RT_POL"/>
    <property type="match status" value="1"/>
</dbReference>
<evidence type="ECO:0000256" key="10">
    <source>
        <dbReference type="ARBA" id="ARBA00022908"/>
    </source>
</evidence>
<keyword evidence="10" id="KW-0229">DNA integration</keyword>
<evidence type="ECO:0000256" key="11">
    <source>
        <dbReference type="ARBA" id="ARBA00022918"/>
    </source>
</evidence>
<dbReference type="GO" id="GO:0003677">
    <property type="term" value="F:DNA binding"/>
    <property type="evidence" value="ECO:0007669"/>
    <property type="project" value="UniProtKB-KW"/>
</dbReference>
<dbReference type="Pfam" id="PF19259">
    <property type="entry name" value="Ty3_capsid"/>
    <property type="match status" value="1"/>
</dbReference>
<dbReference type="InterPro" id="IPR000477">
    <property type="entry name" value="RT_dom"/>
</dbReference>
<dbReference type="PANTHER" id="PTHR37984">
    <property type="entry name" value="PROTEIN CBG26694"/>
    <property type="match status" value="1"/>
</dbReference>
<keyword evidence="6" id="KW-0064">Aspartyl protease</keyword>
<feature type="domain" description="Reverse transcriptase" evidence="17">
    <location>
        <begin position="626"/>
        <end position="805"/>
    </location>
</feature>
<dbReference type="InterPro" id="IPR041577">
    <property type="entry name" value="RT_RNaseH_2"/>
</dbReference>
<keyword evidence="15" id="KW-0511">Multifunctional enzyme</keyword>
<organism evidence="19 20">
    <name type="scientific">Salvia divinorum</name>
    <name type="common">Maria pastora</name>
    <name type="synonym">Diviner's sage</name>
    <dbReference type="NCBI Taxonomy" id="28513"/>
    <lineage>
        <taxon>Eukaryota</taxon>
        <taxon>Viridiplantae</taxon>
        <taxon>Streptophyta</taxon>
        <taxon>Embryophyta</taxon>
        <taxon>Tracheophyta</taxon>
        <taxon>Spermatophyta</taxon>
        <taxon>Magnoliopsida</taxon>
        <taxon>eudicotyledons</taxon>
        <taxon>Gunneridae</taxon>
        <taxon>Pentapetalae</taxon>
        <taxon>asterids</taxon>
        <taxon>lamiids</taxon>
        <taxon>Lamiales</taxon>
        <taxon>Lamiaceae</taxon>
        <taxon>Nepetoideae</taxon>
        <taxon>Mentheae</taxon>
        <taxon>Salviinae</taxon>
        <taxon>Salvia</taxon>
        <taxon>Salvia subgen. Calosphace</taxon>
    </lineage>
</organism>
<sequence length="1588" mass="179725">MASGTSESGDQPHHEYTTQEIGQMLFDMQIRAANTDKKMMSHKFEQENFARQQGIINKNLDETLAKLTATITQNHDRPPDPTVQQQPARGWKIPPSLTIKPMNYDPEMLPRLKGDPPRLNGEFAIDWIRKIQKFYNHTYTPLADRLYLTSFLFDPPASDWMTYWEDNNPDKGWDEFLVAVKQRYDPDLYEDYVGRLATLRQTTTVEDYQTSFEALLQKTSRVGDDTLTSLFIAGLKESIKQELLTHRPSTLQEAFAYAQQVAACQTLTAAQPKATWQTKATRSGNTFTPQLGNRNPNPRQEPTGPRNGREQQQHQNFPIVRVSAAERADRTKRGLCWYCDEAWSRAHVCSKRFYALMGTDELGDPEEQIESDDEAESMLISGDVSTIHVIGPKLRPRSIRLKGAINNASVSVLIDGGSTHNFIKPNVAEQLCLPLHTITPFRVFVGNGASLRCSYACLRTQITLQDHEFTIDFFILQVEGPDVILGVQWLQELGDVTKNYRDLTMKFDGEQGPVFLQGEGAELRQISYNSLFSLIGHEPEAEVFEIIPVVEEPTLTDATTPPINPRLQSVLEKFVTVFDIPTGLPPPRKWDHKIHLPPGSKPVNVRPYRYPYFQKSEIERQVKEMSTQGVIRHSTSPFSSPVLLVRKKDGTFRFCVDYRALNATTTADNFPIPTADELFDELNAARVFSKLDLRSGYHQIRMHAGDVHKTAFRTHEGHYEFLVMPFGLTNAPSTFQAAMNSIFQPFLRQFVIVFFDDILIYNNSLLEHAEHLEQVLRILHVNFFYVKRSKCSFGVTTIDYLGHIISAGELKADPAKIESMMAWPVPSTVKHLRGFLGLTGYYRRFVKDYSIIAAPLTDLLKKEAFKWNEAAEAAFNKLKMAMSATPVLHLPNFDIPFVIETDASDFGVGAVLLQHGHPLAYFSKKLGPRRRLASTYHKELYAIVEAVQKWQQYLLGREFIIRSDQRSLKDLLSQIVQTPDQQFYIQKLMGFKFTIEYKSGASNKVADALSRRDPDPVDSDSTLLIAYARPTPRLLELIRSENATLPELVRLHQDVHNSCAPAHFSIADGCLYFKRRLVIDRQSAARAAILEEAHGAKTAGHPGDMRTFTRVATSFYWPGMRRDVRAYMAACSICQATKYITQKPAGLIQPLPIPDSVWSAASMDFIVGLPPSHGFTAIMVVVDRLSKYAHFGALPTGFDAPRVARLFIDTVVKLHGFPEKLLSDRDTIFMSEFWTELLTNSGTKLQFTTAYHPQTDGQTEVTNRALEQYLRAFTFEQPKKWFQFLPWAELAMNTNVNVSIGMSPFKALYGRDPPNIFSTPARPSRNVDVADLLVERTDLLRFLKERLSKAQQLMAETANRHRRHVEFNVGDKVLLRLQPYRQVSVGRPISAKLGRRYYGPFEITERIGKVAYRLQLPADSKIHDVFHVSLLKPFVPPLSETALDNLPSNFEKVRPIDIPIKATEERVVLQNNIPQTQWRVSWSSHPSDSTWEPRDALLQHFPTLCLEDKSVAKEGGDDRVSNNEPPTSPIPTEPAPASNQTVAVTQPVPTEENPGGAAIKQGNKAVKTAGCPKRATKRPARYQDFSSK</sequence>
<dbReference type="PROSITE" id="PS50994">
    <property type="entry name" value="INTEGRASE"/>
    <property type="match status" value="1"/>
</dbReference>
<protein>
    <recommendedName>
        <fullName evidence="21">Ty3/gypsy retrotransposon protein</fullName>
    </recommendedName>
</protein>
<reference evidence="19 20" key="1">
    <citation type="submission" date="2024-06" db="EMBL/GenBank/DDBJ databases">
        <title>A chromosome level genome sequence of Diviner's sage (Salvia divinorum).</title>
        <authorList>
            <person name="Ford S.A."/>
            <person name="Ro D.-K."/>
            <person name="Ness R.W."/>
            <person name="Phillips M.A."/>
        </authorList>
    </citation>
    <scope>NUCLEOTIDE SEQUENCE [LARGE SCALE GENOMIC DNA]</scope>
    <source>
        <strain evidence="19">SAF-2024a</strain>
        <tissue evidence="19">Leaf</tissue>
    </source>
</reference>
<keyword evidence="8" id="KW-0378">Hydrolase</keyword>
<keyword evidence="9" id="KW-0460">Magnesium</keyword>
<keyword evidence="12" id="KW-0239">DNA-directed DNA polymerase</keyword>
<dbReference type="GO" id="GO:0004519">
    <property type="term" value="F:endonuclease activity"/>
    <property type="evidence" value="ECO:0007669"/>
    <property type="project" value="UniProtKB-KW"/>
</dbReference>
<keyword evidence="7" id="KW-0255">Endonuclease</keyword>
<keyword evidence="2" id="KW-0808">Transferase</keyword>
<proteinExistence type="predicted"/>
<feature type="compositionally biased region" description="Polar residues" evidence="16">
    <location>
        <begin position="1538"/>
        <end position="1548"/>
    </location>
</feature>
<accession>A0ABD1GV46</accession>
<dbReference type="GO" id="GO:0004190">
    <property type="term" value="F:aspartic-type endopeptidase activity"/>
    <property type="evidence" value="ECO:0007669"/>
    <property type="project" value="UniProtKB-KW"/>
</dbReference>
<evidence type="ECO:0000256" key="13">
    <source>
        <dbReference type="ARBA" id="ARBA00023125"/>
    </source>
</evidence>
<dbReference type="FunFam" id="3.10.10.10:FF:000007">
    <property type="entry name" value="Retrovirus-related Pol polyprotein from transposon 17.6-like Protein"/>
    <property type="match status" value="1"/>
</dbReference>
<dbReference type="CDD" id="cd09274">
    <property type="entry name" value="RNase_HI_RT_Ty3"/>
    <property type="match status" value="1"/>
</dbReference>
<dbReference type="GO" id="GO:0046872">
    <property type="term" value="F:metal ion binding"/>
    <property type="evidence" value="ECO:0007669"/>
    <property type="project" value="UniProtKB-KW"/>
</dbReference>
<evidence type="ECO:0000256" key="3">
    <source>
        <dbReference type="ARBA" id="ARBA00022695"/>
    </source>
</evidence>
<dbReference type="InterPro" id="IPR041588">
    <property type="entry name" value="Integrase_H2C2"/>
</dbReference>
<dbReference type="Pfam" id="PF17919">
    <property type="entry name" value="RT_RNaseH_2"/>
    <property type="match status" value="1"/>
</dbReference>
<dbReference type="SUPFAM" id="SSF53098">
    <property type="entry name" value="Ribonuclease H-like"/>
    <property type="match status" value="1"/>
</dbReference>
<dbReference type="GO" id="GO:0006508">
    <property type="term" value="P:proteolysis"/>
    <property type="evidence" value="ECO:0007669"/>
    <property type="project" value="UniProtKB-KW"/>
</dbReference>
<keyword evidence="11" id="KW-0695">RNA-directed DNA polymerase</keyword>
<keyword evidence="3" id="KW-0548">Nucleotidyltransferase</keyword>
<evidence type="ECO:0008006" key="21">
    <source>
        <dbReference type="Google" id="ProtNLM"/>
    </source>
</evidence>
<keyword evidence="4" id="KW-0540">Nuclease</keyword>
<evidence type="ECO:0000313" key="20">
    <source>
        <dbReference type="Proteomes" id="UP001567538"/>
    </source>
</evidence>
<dbReference type="GO" id="GO:0003964">
    <property type="term" value="F:RNA-directed DNA polymerase activity"/>
    <property type="evidence" value="ECO:0007669"/>
    <property type="project" value="UniProtKB-KW"/>
</dbReference>
<dbReference type="Gene3D" id="3.10.20.370">
    <property type="match status" value="1"/>
</dbReference>
<dbReference type="InterPro" id="IPR043502">
    <property type="entry name" value="DNA/RNA_pol_sf"/>
</dbReference>
<dbReference type="InterPro" id="IPR050951">
    <property type="entry name" value="Retrovirus_Pol_polyprotein"/>
</dbReference>
<evidence type="ECO:0000256" key="5">
    <source>
        <dbReference type="ARBA" id="ARBA00022723"/>
    </source>
</evidence>
<dbReference type="Gene3D" id="2.40.70.10">
    <property type="entry name" value="Acid Proteases"/>
    <property type="match status" value="1"/>
</dbReference>
<evidence type="ECO:0000259" key="17">
    <source>
        <dbReference type="PROSITE" id="PS50878"/>
    </source>
</evidence>
<evidence type="ECO:0000256" key="14">
    <source>
        <dbReference type="ARBA" id="ARBA00023172"/>
    </source>
</evidence>
<feature type="region of interest" description="Disordered" evidence="16">
    <location>
        <begin position="274"/>
        <end position="324"/>
    </location>
</feature>
<keyword evidence="5" id="KW-0479">Metal-binding</keyword>
<dbReference type="Pfam" id="PF08284">
    <property type="entry name" value="RVP_2"/>
    <property type="match status" value="1"/>
</dbReference>
<dbReference type="GO" id="GO:0006310">
    <property type="term" value="P:DNA recombination"/>
    <property type="evidence" value="ECO:0007669"/>
    <property type="project" value="UniProtKB-KW"/>
</dbReference>
<dbReference type="FunFam" id="1.10.340.70:FF:000001">
    <property type="entry name" value="Retrovirus-related Pol polyprotein from transposon gypsy-like Protein"/>
    <property type="match status" value="1"/>
</dbReference>
<evidence type="ECO:0000256" key="9">
    <source>
        <dbReference type="ARBA" id="ARBA00022842"/>
    </source>
</evidence>
<dbReference type="InterPro" id="IPR043128">
    <property type="entry name" value="Rev_trsase/Diguanyl_cyclase"/>
</dbReference>
<dbReference type="FunFam" id="3.30.70.270:FF:000020">
    <property type="entry name" value="Transposon Tf2-6 polyprotein-like Protein"/>
    <property type="match status" value="1"/>
</dbReference>
<dbReference type="Pfam" id="PF17921">
    <property type="entry name" value="Integrase_H2C2"/>
    <property type="match status" value="1"/>
</dbReference>
<evidence type="ECO:0000256" key="6">
    <source>
        <dbReference type="ARBA" id="ARBA00022750"/>
    </source>
</evidence>
<feature type="region of interest" description="Disordered" evidence="16">
    <location>
        <begin position="1513"/>
        <end position="1588"/>
    </location>
</feature>
<keyword evidence="14" id="KW-0233">DNA recombination</keyword>
<evidence type="ECO:0000256" key="4">
    <source>
        <dbReference type="ARBA" id="ARBA00022722"/>
    </source>
</evidence>
<dbReference type="GO" id="GO:0003887">
    <property type="term" value="F:DNA-directed DNA polymerase activity"/>
    <property type="evidence" value="ECO:0007669"/>
    <property type="project" value="UniProtKB-KW"/>
</dbReference>
<evidence type="ECO:0000256" key="15">
    <source>
        <dbReference type="ARBA" id="ARBA00023268"/>
    </source>
</evidence>
<evidence type="ECO:0000256" key="7">
    <source>
        <dbReference type="ARBA" id="ARBA00022759"/>
    </source>
</evidence>
<dbReference type="Gene3D" id="3.10.10.10">
    <property type="entry name" value="HIV Type 1 Reverse Transcriptase, subunit A, domain 1"/>
    <property type="match status" value="1"/>
</dbReference>
<gene>
    <name evidence="19" type="ORF">AAHA92_23444</name>
</gene>
<dbReference type="Gene3D" id="1.10.340.70">
    <property type="match status" value="1"/>
</dbReference>
<keyword evidence="1" id="KW-0645">Protease</keyword>
<evidence type="ECO:0000256" key="1">
    <source>
        <dbReference type="ARBA" id="ARBA00022670"/>
    </source>
</evidence>
<evidence type="ECO:0000256" key="8">
    <source>
        <dbReference type="ARBA" id="ARBA00022801"/>
    </source>
</evidence>
<dbReference type="Gene3D" id="3.30.70.270">
    <property type="match status" value="2"/>
</dbReference>
<feature type="region of interest" description="Disordered" evidence="16">
    <location>
        <begin position="71"/>
        <end position="94"/>
    </location>
</feature>
<evidence type="ECO:0000256" key="12">
    <source>
        <dbReference type="ARBA" id="ARBA00022932"/>
    </source>
</evidence>
<evidence type="ECO:0000256" key="16">
    <source>
        <dbReference type="SAM" id="MobiDB-lite"/>
    </source>
</evidence>
<dbReference type="Gene3D" id="3.30.420.10">
    <property type="entry name" value="Ribonuclease H-like superfamily/Ribonuclease H"/>
    <property type="match status" value="1"/>
</dbReference>
<evidence type="ECO:0000256" key="2">
    <source>
        <dbReference type="ARBA" id="ARBA00022679"/>
    </source>
</evidence>
<evidence type="ECO:0000259" key="18">
    <source>
        <dbReference type="PROSITE" id="PS50994"/>
    </source>
</evidence>
<dbReference type="InterPro" id="IPR045358">
    <property type="entry name" value="Ty3_capsid"/>
</dbReference>
<dbReference type="CDD" id="cd01647">
    <property type="entry name" value="RT_LTR"/>
    <property type="match status" value="1"/>
</dbReference>
<dbReference type="InterPro" id="IPR001584">
    <property type="entry name" value="Integrase_cat-core"/>
</dbReference>
<feature type="domain" description="Integrase catalytic" evidence="18">
    <location>
        <begin position="1148"/>
        <end position="1312"/>
    </location>
</feature>
<name>A0ABD1GV46_SALDI</name>
<keyword evidence="13" id="KW-0238">DNA-binding</keyword>
<dbReference type="SUPFAM" id="SSF56672">
    <property type="entry name" value="DNA/RNA polymerases"/>
    <property type="match status" value="1"/>
</dbReference>
<comment type="caution">
    <text evidence="19">The sequence shown here is derived from an EMBL/GenBank/DDBJ whole genome shotgun (WGS) entry which is preliminary data.</text>
</comment>
<dbReference type="PANTHER" id="PTHR37984:SF5">
    <property type="entry name" value="PROTEIN NYNRIN-LIKE"/>
    <property type="match status" value="1"/>
</dbReference>
<dbReference type="SUPFAM" id="SSF50630">
    <property type="entry name" value="Acid proteases"/>
    <property type="match status" value="1"/>
</dbReference>